<name>A0ABV0EXW4_9ENTE</name>
<gene>
    <name evidence="1" type="ORF">BAU18_000187</name>
</gene>
<reference evidence="1" key="1">
    <citation type="submission" date="2016-06" db="EMBL/GenBank/DDBJ databases">
        <authorList>
            <person name="Van Tyne D."/>
        </authorList>
    </citation>
    <scope>NUCLEOTIDE SEQUENCE</scope>
    <source>
        <strain evidence="1">JM9A</strain>
    </source>
</reference>
<protein>
    <recommendedName>
        <fullName evidence="3">DUF4003 domain-containing protein</fullName>
    </recommendedName>
</protein>
<dbReference type="Proteomes" id="UP001429357">
    <property type="component" value="Unassembled WGS sequence"/>
</dbReference>
<dbReference type="Pfam" id="PF13170">
    <property type="entry name" value="DUF4003"/>
    <property type="match status" value="1"/>
</dbReference>
<dbReference type="EMBL" id="MAEI02000001">
    <property type="protein sequence ID" value="MEO1780648.1"/>
    <property type="molecule type" value="Genomic_DNA"/>
</dbReference>
<keyword evidence="2" id="KW-1185">Reference proteome</keyword>
<proteinExistence type="predicted"/>
<sequence length="327" mass="36652">MSRKQLEELEVHFAEIRKNRWLDKRLAYVLACSFVGNEEAFDYDVFQAMKQGLKRKLGTFHLLQGPIMDTLIGLLMANDKTTDNDLENLLVGYDLLVEAGFKRSSGTYYAALMLSLSGLDPVMVATRGQAIFQAIREDHPWITSTDDASGAVMLALQSDFARRPVEEIAAMVEDYYQGLRESSFSKFADLQYAAASCANYFNRYDPQYVAAINSVVVGLKAVDFHIDHLLYTPIVTLAYLSEKHPVAYRQIAENDQMLKTRGHLRFDRSMRQLLAVSLYTMQELREAQKGTAQQLDALTVSLMIMQEQMAVAAATTAVIVSSTAGNN</sequence>
<accession>A0ABV0EXW4</accession>
<organism evidence="1 2">
    <name type="scientific">Enterococcus diestrammenae</name>
    <dbReference type="NCBI Taxonomy" id="1155073"/>
    <lineage>
        <taxon>Bacteria</taxon>
        <taxon>Bacillati</taxon>
        <taxon>Bacillota</taxon>
        <taxon>Bacilli</taxon>
        <taxon>Lactobacillales</taxon>
        <taxon>Enterococcaceae</taxon>
        <taxon>Enterococcus</taxon>
    </lineage>
</organism>
<evidence type="ECO:0000313" key="1">
    <source>
        <dbReference type="EMBL" id="MEO1780648.1"/>
    </source>
</evidence>
<reference evidence="1" key="2">
    <citation type="submission" date="2024-02" db="EMBL/GenBank/DDBJ databases">
        <title>The Genome Sequence of Enterococcus diestrammenae JM9A.</title>
        <authorList>
            <person name="Earl A."/>
            <person name="Manson A."/>
            <person name="Gilmore M."/>
            <person name="Sanders J."/>
            <person name="Shea T."/>
            <person name="Howe W."/>
            <person name="Livny J."/>
            <person name="Cuomo C."/>
            <person name="Neafsey D."/>
            <person name="Birren B."/>
        </authorList>
    </citation>
    <scope>NUCLEOTIDE SEQUENCE</scope>
    <source>
        <strain evidence="1">JM9A</strain>
    </source>
</reference>
<dbReference type="RefSeq" id="WP_161869431.1">
    <property type="nucleotide sequence ID" value="NZ_MAEI02000001.1"/>
</dbReference>
<dbReference type="InterPro" id="IPR025062">
    <property type="entry name" value="DUF4003"/>
</dbReference>
<evidence type="ECO:0008006" key="3">
    <source>
        <dbReference type="Google" id="ProtNLM"/>
    </source>
</evidence>
<comment type="caution">
    <text evidence="1">The sequence shown here is derived from an EMBL/GenBank/DDBJ whole genome shotgun (WGS) entry which is preliminary data.</text>
</comment>
<evidence type="ECO:0000313" key="2">
    <source>
        <dbReference type="Proteomes" id="UP001429357"/>
    </source>
</evidence>